<dbReference type="SMART" id="SM00454">
    <property type="entry name" value="SAM"/>
    <property type="match status" value="1"/>
</dbReference>
<dbReference type="Gene3D" id="1.10.150.50">
    <property type="entry name" value="Transcription Factor, Ets-1"/>
    <property type="match status" value="1"/>
</dbReference>
<dbReference type="eggNOG" id="KOG4374">
    <property type="taxonomic scope" value="Eukaryota"/>
</dbReference>
<reference evidence="10" key="1">
    <citation type="submission" date="2016-11" db="UniProtKB">
        <authorList>
            <consortium name="WormBaseParasite"/>
        </authorList>
    </citation>
    <scope>IDENTIFICATION</scope>
</reference>
<dbReference type="InterPro" id="IPR013761">
    <property type="entry name" value="SAM/pointed_sf"/>
</dbReference>
<proteinExistence type="inferred from homology"/>
<dbReference type="GO" id="GO:0005737">
    <property type="term" value="C:cytoplasm"/>
    <property type="evidence" value="ECO:0007669"/>
    <property type="project" value="TreeGrafter"/>
</dbReference>
<dbReference type="EMBL" id="CAJFCV020000004">
    <property type="protein sequence ID" value="CAG9113260.1"/>
    <property type="molecule type" value="Genomic_DNA"/>
</dbReference>
<dbReference type="GO" id="GO:0003723">
    <property type="term" value="F:RNA binding"/>
    <property type="evidence" value="ECO:0007669"/>
    <property type="project" value="UniProtKB-UniRule"/>
</dbReference>
<dbReference type="InterPro" id="IPR004088">
    <property type="entry name" value="KH_dom_type_1"/>
</dbReference>
<dbReference type="SMART" id="SM00322">
    <property type="entry name" value="KH"/>
    <property type="match status" value="1"/>
</dbReference>
<dbReference type="InterPro" id="IPR004087">
    <property type="entry name" value="KH_dom"/>
</dbReference>
<evidence type="ECO:0000313" key="7">
    <source>
        <dbReference type="EMBL" id="CAG9113260.1"/>
    </source>
</evidence>
<dbReference type="InterPro" id="IPR036612">
    <property type="entry name" value="KH_dom_type_1_sf"/>
</dbReference>
<organism evidence="8 10">
    <name type="scientific">Bursaphelenchus xylophilus</name>
    <name type="common">Pinewood nematode worm</name>
    <name type="synonym">Aphelenchoides xylophilus</name>
    <dbReference type="NCBI Taxonomy" id="6326"/>
    <lineage>
        <taxon>Eukaryota</taxon>
        <taxon>Metazoa</taxon>
        <taxon>Ecdysozoa</taxon>
        <taxon>Nematoda</taxon>
        <taxon>Chromadorea</taxon>
        <taxon>Rhabditida</taxon>
        <taxon>Tylenchina</taxon>
        <taxon>Tylenchomorpha</taxon>
        <taxon>Aphelenchoidea</taxon>
        <taxon>Aphelenchoididae</taxon>
        <taxon>Bursaphelenchus</taxon>
    </lineage>
</organism>
<dbReference type="InterPro" id="IPR047554">
    <property type="entry name" value="BICC1_KH-I_rpt2"/>
</dbReference>
<dbReference type="SUPFAM" id="SSF47769">
    <property type="entry name" value="SAM/Pointed domain"/>
    <property type="match status" value="1"/>
</dbReference>
<dbReference type="WBParaSite" id="BXY_0307900.1">
    <property type="protein sequence ID" value="BXY_0307900.1"/>
    <property type="gene ID" value="BXY_0307900"/>
</dbReference>
<evidence type="ECO:0000313" key="9">
    <source>
        <dbReference type="Proteomes" id="UP000659654"/>
    </source>
</evidence>
<accession>A0A1I7RQT4</accession>
<dbReference type="CDD" id="cd22421">
    <property type="entry name" value="KH-I_BICC1_rpt2"/>
    <property type="match status" value="1"/>
</dbReference>
<dbReference type="Pfam" id="PF24234">
    <property type="entry name" value="KH_BICC1_1st"/>
    <property type="match status" value="1"/>
</dbReference>
<dbReference type="Proteomes" id="UP000659654">
    <property type="component" value="Unassembled WGS sequence"/>
</dbReference>
<evidence type="ECO:0000256" key="4">
    <source>
        <dbReference type="SAM" id="MobiDB-lite"/>
    </source>
</evidence>
<dbReference type="Pfam" id="PF00013">
    <property type="entry name" value="KH_1"/>
    <property type="match status" value="1"/>
</dbReference>
<dbReference type="AlphaFoldDB" id="A0A1I7RQT4"/>
<dbReference type="InterPro" id="IPR047549">
    <property type="entry name" value="BICC1_KH-I_rpt1"/>
</dbReference>
<dbReference type="Pfam" id="PF00536">
    <property type="entry name" value="SAM_1"/>
    <property type="match status" value="1"/>
</dbReference>
<feature type="compositionally biased region" description="Polar residues" evidence="4">
    <location>
        <begin position="495"/>
        <end position="515"/>
    </location>
</feature>
<evidence type="ECO:0000256" key="3">
    <source>
        <dbReference type="PROSITE-ProRule" id="PRU00117"/>
    </source>
</evidence>
<dbReference type="PANTHER" id="PTHR10627">
    <property type="entry name" value="SCP160"/>
    <property type="match status" value="1"/>
</dbReference>
<dbReference type="PROSITE" id="PS50105">
    <property type="entry name" value="SAM_DOMAIN"/>
    <property type="match status" value="1"/>
</dbReference>
<dbReference type="EMBL" id="CAJFDI010000004">
    <property type="protein sequence ID" value="CAD5224497.1"/>
    <property type="molecule type" value="Genomic_DNA"/>
</dbReference>
<feature type="domain" description="SAM" evidence="5">
    <location>
        <begin position="644"/>
        <end position="698"/>
    </location>
</feature>
<gene>
    <name evidence="6" type="ORF">BXYJ_LOCUS8073</name>
</gene>
<feature type="compositionally biased region" description="Polar residues" evidence="4">
    <location>
        <begin position="570"/>
        <end position="590"/>
    </location>
</feature>
<dbReference type="PANTHER" id="PTHR10627:SF69">
    <property type="entry name" value="PROTEIN BICAUDAL C"/>
    <property type="match status" value="1"/>
</dbReference>
<dbReference type="Gene3D" id="3.30.310.270">
    <property type="match status" value="1"/>
</dbReference>
<evidence type="ECO:0000313" key="8">
    <source>
        <dbReference type="Proteomes" id="UP000095284"/>
    </source>
</evidence>
<evidence type="ECO:0000313" key="6">
    <source>
        <dbReference type="EMBL" id="CAD5224497.1"/>
    </source>
</evidence>
<evidence type="ECO:0000259" key="5">
    <source>
        <dbReference type="PROSITE" id="PS50105"/>
    </source>
</evidence>
<dbReference type="PROSITE" id="PS50084">
    <property type="entry name" value="KH_TYPE_1"/>
    <property type="match status" value="1"/>
</dbReference>
<dbReference type="Proteomes" id="UP000095284">
    <property type="component" value="Unplaced"/>
</dbReference>
<evidence type="ECO:0000256" key="1">
    <source>
        <dbReference type="ARBA" id="ARBA00007662"/>
    </source>
</evidence>
<feature type="region of interest" description="Disordered" evidence="4">
    <location>
        <begin position="536"/>
        <end position="590"/>
    </location>
</feature>
<dbReference type="OrthoDB" id="271862at2759"/>
<keyword evidence="3" id="KW-0694">RNA-binding</keyword>
<evidence type="ECO:0000256" key="2">
    <source>
        <dbReference type="ARBA" id="ARBA00022737"/>
    </source>
</evidence>
<sequence>MSSEVENPTETVDEEFEVANELPEGFIEERVQVDRRRLEQMILGSDEALPKAEDFFEEVKLRSGAQIQWPSRLKIGAKTKKDPFVKMIGENEQVKVARDLITAVLKVKKDRLTLKIEIPHAGHSHVIGRRGKNTQEIMQTTRCHIHFPDSNKHADAEKNNQVSIAGPTAQVEVARCKLREICPVTITVTADLDPSTLGCLESHRRALNHPDITVNVQQIAAGQVQWTIKASTFNQLGILQVTEKIRELSGLRTGDYFCRSIFELRPALLTPAYGLFGLNTIRWIALHTNTHMQFSPQDSFIVVLGEPLAILSARKYLSGLLPVSLIFDKQDVAQNPVEKGFIRRVEDEFNVKITEKPKSGGVGLESLFLIRTHEANLSAAYHVRQLILNEPAENIPDDYEFMKDMLQQIKQPNEQNILKPPPGIPIPLFSQSVNFNMIREPPDSPDPKESPIAHSLLAGVKSLNLNKNDIWRTPGFERQQSRQRNESSSNESANTSAPRQVEGQSPWHTGGFSSSLPANILRADLKEIWDKDGEKFDQSQRKADQGYNQSMSAGQKPLASVREEDELSDYNHSNSSNFSGSPLNRTGTQNTMPQRRSLLQSNFNQSLTQGFNQSANAFFDSTASSLGSDMNWDIRYHTDPQSVLAQVGCAEYLQQFREQEIDMQAFLLLDEHNLKDIGVNTMGARKKIYNAILKLRDSAERQGYRI</sequence>
<feature type="region of interest" description="Disordered" evidence="4">
    <location>
        <begin position="472"/>
        <end position="515"/>
    </location>
</feature>
<dbReference type="InterPro" id="IPR001660">
    <property type="entry name" value="SAM"/>
</dbReference>
<comment type="similarity">
    <text evidence="1">Belongs to the BicC family.</text>
</comment>
<evidence type="ECO:0000313" key="10">
    <source>
        <dbReference type="WBParaSite" id="BXY_0307900.1"/>
    </source>
</evidence>
<reference evidence="7" key="2">
    <citation type="submission" date="2020-08" db="EMBL/GenBank/DDBJ databases">
        <authorList>
            <person name="Kikuchi T."/>
        </authorList>
    </citation>
    <scope>NUCLEOTIDE SEQUENCE</scope>
    <source>
        <strain evidence="6">Ka4C1</strain>
    </source>
</reference>
<dbReference type="Proteomes" id="UP000582659">
    <property type="component" value="Unassembled WGS sequence"/>
</dbReference>
<protein>
    <submittedName>
        <fullName evidence="6">(pine wood nematode) hypothetical protein</fullName>
    </submittedName>
    <submittedName>
        <fullName evidence="10">SAM domain-containing protein</fullName>
    </submittedName>
</protein>
<keyword evidence="2" id="KW-0677">Repeat</keyword>
<dbReference type="SMR" id="A0A1I7RQT4"/>
<keyword evidence="9" id="KW-1185">Reference proteome</keyword>
<dbReference type="Gene3D" id="3.30.1370.10">
    <property type="entry name" value="K Homology domain, type 1"/>
    <property type="match status" value="1"/>
</dbReference>
<dbReference type="SUPFAM" id="SSF54791">
    <property type="entry name" value="Eukaryotic type KH-domain (KH-domain type I)"/>
    <property type="match status" value="1"/>
</dbReference>
<name>A0A1I7RQT4_BURXY</name>